<keyword evidence="3" id="KW-0067">ATP-binding</keyword>
<evidence type="ECO:0000313" key="5">
    <source>
        <dbReference type="EMBL" id="QAS54647.1"/>
    </source>
</evidence>
<name>A0A410MIT9_9BACI</name>
<dbReference type="GO" id="GO:0005524">
    <property type="term" value="F:ATP binding"/>
    <property type="evidence" value="ECO:0007669"/>
    <property type="project" value="UniProtKB-KW"/>
</dbReference>
<keyword evidence="1" id="KW-0813">Transport</keyword>
<evidence type="ECO:0000256" key="3">
    <source>
        <dbReference type="ARBA" id="ARBA00022840"/>
    </source>
</evidence>
<reference evidence="5 6" key="1">
    <citation type="submission" date="2018-01" db="EMBL/GenBank/DDBJ databases">
        <title>The whole genome sequencing and assembly of Halobacillus litoralis ERB031 strain.</title>
        <authorList>
            <person name="Lee S.-J."/>
            <person name="Park M.-K."/>
            <person name="Kim J.-Y."/>
            <person name="Lee Y.-J."/>
            <person name="Yi H."/>
            <person name="Bahn Y.-S."/>
            <person name="Kim J.F."/>
            <person name="Lee D.-W."/>
        </authorList>
    </citation>
    <scope>NUCLEOTIDE SEQUENCE [LARGE SCALE GENOMIC DNA]</scope>
    <source>
        <strain evidence="5 6">ERB 031</strain>
    </source>
</reference>
<dbReference type="SMART" id="SM00382">
    <property type="entry name" value="AAA"/>
    <property type="match status" value="1"/>
</dbReference>
<dbReference type="InterPro" id="IPR027417">
    <property type="entry name" value="P-loop_NTPase"/>
</dbReference>
<dbReference type="Gene3D" id="3.40.50.300">
    <property type="entry name" value="P-loop containing nucleotide triphosphate hydrolases"/>
    <property type="match status" value="1"/>
</dbReference>
<accession>A0A410MIT9</accession>
<proteinExistence type="predicted"/>
<dbReference type="InterPro" id="IPR003593">
    <property type="entry name" value="AAA+_ATPase"/>
</dbReference>
<dbReference type="InterPro" id="IPR003439">
    <property type="entry name" value="ABC_transporter-like_ATP-bd"/>
</dbReference>
<evidence type="ECO:0000256" key="2">
    <source>
        <dbReference type="ARBA" id="ARBA00022741"/>
    </source>
</evidence>
<dbReference type="Pfam" id="PF00005">
    <property type="entry name" value="ABC_tran"/>
    <property type="match status" value="1"/>
</dbReference>
<dbReference type="CDD" id="cd03230">
    <property type="entry name" value="ABC_DR_subfamily_A"/>
    <property type="match status" value="1"/>
</dbReference>
<dbReference type="GO" id="GO:0016887">
    <property type="term" value="F:ATP hydrolysis activity"/>
    <property type="evidence" value="ECO:0007669"/>
    <property type="project" value="InterPro"/>
</dbReference>
<dbReference type="OrthoDB" id="9804819at2"/>
<keyword evidence="2" id="KW-0547">Nucleotide-binding</keyword>
<dbReference type="PANTHER" id="PTHR42939">
    <property type="entry name" value="ABC TRANSPORTER ATP-BINDING PROTEIN ALBC-RELATED"/>
    <property type="match status" value="1"/>
</dbReference>
<dbReference type="PANTHER" id="PTHR42939:SF5">
    <property type="entry name" value="ABC-TYPE TRANSPORTER ATP-BINDING PROTEIN ECSA"/>
    <property type="match status" value="1"/>
</dbReference>
<protein>
    <submittedName>
        <fullName evidence="5">ABC transporter</fullName>
    </submittedName>
</protein>
<dbReference type="EMBL" id="CP026118">
    <property type="protein sequence ID" value="QAS54647.1"/>
    <property type="molecule type" value="Genomic_DNA"/>
</dbReference>
<evidence type="ECO:0000256" key="1">
    <source>
        <dbReference type="ARBA" id="ARBA00022448"/>
    </source>
</evidence>
<feature type="domain" description="ABC transporter" evidence="4">
    <location>
        <begin position="2"/>
        <end position="223"/>
    </location>
</feature>
<dbReference type="PROSITE" id="PS50893">
    <property type="entry name" value="ABC_TRANSPORTER_2"/>
    <property type="match status" value="1"/>
</dbReference>
<gene>
    <name evidence="5" type="ORF">HLI_13165</name>
</gene>
<dbReference type="SUPFAM" id="SSF52540">
    <property type="entry name" value="P-loop containing nucleoside triphosphate hydrolases"/>
    <property type="match status" value="1"/>
</dbReference>
<evidence type="ECO:0000259" key="4">
    <source>
        <dbReference type="PROSITE" id="PS50893"/>
    </source>
</evidence>
<sequence length="224" mass="25349">MNCSVDISGERILSDLSFKVHKGEMLALVGHNGAGKSTLIKAMIGTREKSSGKFTICSIDQDDQFKEYKEKFAYIPEEPLLLSELTVAHHFKLYQKSYHIPDELFEKRVKVYTEAFELEDKLNDYPEALSKGMRQKVQTICALLPEVPLLFIDEPFMGLDIYAGNFLEKELRQRCEEGISIVLTTHQLDKVRSLADSFIMLANGGISASGSVESFDTLERRDTQ</sequence>
<dbReference type="KEGG" id="hli:HLI_13165"/>
<evidence type="ECO:0000313" key="6">
    <source>
        <dbReference type="Proteomes" id="UP000287756"/>
    </source>
</evidence>
<dbReference type="AlphaFoldDB" id="A0A410MIT9"/>
<dbReference type="InterPro" id="IPR051782">
    <property type="entry name" value="ABC_Transporter_VariousFunc"/>
</dbReference>
<organism evidence="5 6">
    <name type="scientific">Halobacillus litoralis</name>
    <dbReference type="NCBI Taxonomy" id="45668"/>
    <lineage>
        <taxon>Bacteria</taxon>
        <taxon>Bacillati</taxon>
        <taxon>Bacillota</taxon>
        <taxon>Bacilli</taxon>
        <taxon>Bacillales</taxon>
        <taxon>Bacillaceae</taxon>
        <taxon>Halobacillus</taxon>
    </lineage>
</organism>
<dbReference type="Proteomes" id="UP000287756">
    <property type="component" value="Chromosome"/>
</dbReference>